<dbReference type="AlphaFoldDB" id="A0A067MJE2"/>
<accession>A0A067MJE2</accession>
<evidence type="ECO:0000313" key="2">
    <source>
        <dbReference type="Proteomes" id="UP000027195"/>
    </source>
</evidence>
<dbReference type="Proteomes" id="UP000027195">
    <property type="component" value="Unassembled WGS sequence"/>
</dbReference>
<sequence>MSSVYIPYPSAPLLFCFLLSRYTMHLAVVPQFSLESGMLASAFLAHSMPIVDFVLRLTPGCMSHKEQGNRGHGRLPGRAIIPRWLLANL</sequence>
<protein>
    <submittedName>
        <fullName evidence="1">Uncharacterized protein</fullName>
    </submittedName>
</protein>
<gene>
    <name evidence="1" type="ORF">BOTBODRAFT_35128</name>
</gene>
<feature type="non-terminal residue" evidence="1">
    <location>
        <position position="89"/>
    </location>
</feature>
<dbReference type="InParanoid" id="A0A067MJE2"/>
<organism evidence="1 2">
    <name type="scientific">Botryobasidium botryosum (strain FD-172 SS1)</name>
    <dbReference type="NCBI Taxonomy" id="930990"/>
    <lineage>
        <taxon>Eukaryota</taxon>
        <taxon>Fungi</taxon>
        <taxon>Dikarya</taxon>
        <taxon>Basidiomycota</taxon>
        <taxon>Agaricomycotina</taxon>
        <taxon>Agaricomycetes</taxon>
        <taxon>Cantharellales</taxon>
        <taxon>Botryobasidiaceae</taxon>
        <taxon>Botryobasidium</taxon>
    </lineage>
</organism>
<reference evidence="2" key="1">
    <citation type="journal article" date="2014" name="Proc. Natl. Acad. Sci. U.S.A.">
        <title>Extensive sampling of basidiomycete genomes demonstrates inadequacy of the white-rot/brown-rot paradigm for wood decay fungi.</title>
        <authorList>
            <person name="Riley R."/>
            <person name="Salamov A.A."/>
            <person name="Brown D.W."/>
            <person name="Nagy L.G."/>
            <person name="Floudas D."/>
            <person name="Held B.W."/>
            <person name="Levasseur A."/>
            <person name="Lombard V."/>
            <person name="Morin E."/>
            <person name="Otillar R."/>
            <person name="Lindquist E.A."/>
            <person name="Sun H."/>
            <person name="LaButti K.M."/>
            <person name="Schmutz J."/>
            <person name="Jabbour D."/>
            <person name="Luo H."/>
            <person name="Baker S.E."/>
            <person name="Pisabarro A.G."/>
            <person name="Walton J.D."/>
            <person name="Blanchette R.A."/>
            <person name="Henrissat B."/>
            <person name="Martin F."/>
            <person name="Cullen D."/>
            <person name="Hibbett D.S."/>
            <person name="Grigoriev I.V."/>
        </authorList>
    </citation>
    <scope>NUCLEOTIDE SEQUENCE [LARGE SCALE GENOMIC DNA]</scope>
    <source>
        <strain evidence="2">FD-172 SS1</strain>
    </source>
</reference>
<dbReference type="HOGENOM" id="CLU_2460677_0_0_1"/>
<name>A0A067MJE2_BOTB1</name>
<keyword evidence="2" id="KW-1185">Reference proteome</keyword>
<dbReference type="EMBL" id="KL198056">
    <property type="protein sequence ID" value="KDQ11696.1"/>
    <property type="molecule type" value="Genomic_DNA"/>
</dbReference>
<proteinExistence type="predicted"/>
<evidence type="ECO:0000313" key="1">
    <source>
        <dbReference type="EMBL" id="KDQ11696.1"/>
    </source>
</evidence>